<name>A0A2P2JJ70_RHIMU</name>
<organism evidence="1">
    <name type="scientific">Rhizophora mucronata</name>
    <name type="common">Asiatic mangrove</name>
    <dbReference type="NCBI Taxonomy" id="61149"/>
    <lineage>
        <taxon>Eukaryota</taxon>
        <taxon>Viridiplantae</taxon>
        <taxon>Streptophyta</taxon>
        <taxon>Embryophyta</taxon>
        <taxon>Tracheophyta</taxon>
        <taxon>Spermatophyta</taxon>
        <taxon>Magnoliopsida</taxon>
        <taxon>eudicotyledons</taxon>
        <taxon>Gunneridae</taxon>
        <taxon>Pentapetalae</taxon>
        <taxon>rosids</taxon>
        <taxon>fabids</taxon>
        <taxon>Malpighiales</taxon>
        <taxon>Rhizophoraceae</taxon>
        <taxon>Rhizophora</taxon>
    </lineage>
</organism>
<proteinExistence type="predicted"/>
<protein>
    <submittedName>
        <fullName evidence="1">Uncharacterized protein</fullName>
    </submittedName>
</protein>
<evidence type="ECO:0000313" key="1">
    <source>
        <dbReference type="EMBL" id="MBW93530.1"/>
    </source>
</evidence>
<reference evidence="1" key="1">
    <citation type="submission" date="2018-02" db="EMBL/GenBank/DDBJ databases">
        <title>Rhizophora mucronata_Transcriptome.</title>
        <authorList>
            <person name="Meera S.P."/>
            <person name="Sreeshan A."/>
            <person name="Augustine A."/>
        </authorList>
    </citation>
    <scope>NUCLEOTIDE SEQUENCE</scope>
    <source>
        <tissue evidence="1">Leaf</tissue>
    </source>
</reference>
<accession>A0A2P2JJ70</accession>
<dbReference type="EMBL" id="GGEC01013047">
    <property type="protein sequence ID" value="MBW93530.1"/>
    <property type="molecule type" value="Transcribed_RNA"/>
</dbReference>
<sequence>MFQGKGIILFAQS</sequence>